<dbReference type="AlphaFoldDB" id="A0A517P3Q8"/>
<dbReference type="Proteomes" id="UP000318741">
    <property type="component" value="Chromosome"/>
</dbReference>
<organism evidence="2 3">
    <name type="scientific">Alienimonas californiensis</name>
    <dbReference type="NCBI Taxonomy" id="2527989"/>
    <lineage>
        <taxon>Bacteria</taxon>
        <taxon>Pseudomonadati</taxon>
        <taxon>Planctomycetota</taxon>
        <taxon>Planctomycetia</taxon>
        <taxon>Planctomycetales</taxon>
        <taxon>Planctomycetaceae</taxon>
        <taxon>Alienimonas</taxon>
    </lineage>
</organism>
<dbReference type="EMBL" id="CP036265">
    <property type="protein sequence ID" value="QDT14004.1"/>
    <property type="molecule type" value="Genomic_DNA"/>
</dbReference>
<evidence type="ECO:0008006" key="4">
    <source>
        <dbReference type="Google" id="ProtNLM"/>
    </source>
</evidence>
<evidence type="ECO:0000313" key="2">
    <source>
        <dbReference type="EMBL" id="QDT14004.1"/>
    </source>
</evidence>
<reference evidence="2 3" key="1">
    <citation type="submission" date="2019-02" db="EMBL/GenBank/DDBJ databases">
        <title>Deep-cultivation of Planctomycetes and their phenomic and genomic characterization uncovers novel biology.</title>
        <authorList>
            <person name="Wiegand S."/>
            <person name="Jogler M."/>
            <person name="Boedeker C."/>
            <person name="Pinto D."/>
            <person name="Vollmers J."/>
            <person name="Rivas-Marin E."/>
            <person name="Kohn T."/>
            <person name="Peeters S.H."/>
            <person name="Heuer A."/>
            <person name="Rast P."/>
            <person name="Oberbeckmann S."/>
            <person name="Bunk B."/>
            <person name="Jeske O."/>
            <person name="Meyerdierks A."/>
            <person name="Storesund J.E."/>
            <person name="Kallscheuer N."/>
            <person name="Luecker S."/>
            <person name="Lage O.M."/>
            <person name="Pohl T."/>
            <person name="Merkel B.J."/>
            <person name="Hornburger P."/>
            <person name="Mueller R.-W."/>
            <person name="Bruemmer F."/>
            <person name="Labrenz M."/>
            <person name="Spormann A.M."/>
            <person name="Op den Camp H."/>
            <person name="Overmann J."/>
            <person name="Amann R."/>
            <person name="Jetten M.S.M."/>
            <person name="Mascher T."/>
            <person name="Medema M.H."/>
            <person name="Devos D.P."/>
            <person name="Kaster A.-K."/>
            <person name="Ovreas L."/>
            <person name="Rohde M."/>
            <person name="Galperin M.Y."/>
            <person name="Jogler C."/>
        </authorList>
    </citation>
    <scope>NUCLEOTIDE SEQUENCE [LARGE SCALE GENOMIC DNA]</scope>
    <source>
        <strain evidence="2 3">CA12</strain>
    </source>
</reference>
<dbReference type="KEGG" id="acaf:CA12_00720"/>
<sequence>MSESDDLDPKSAKKRDAAAKKAAKLRLTDAAVTVVLCADAKEAGCASASEMKASWKALRNLAKRSEKKGVRIAAVKSACVDVCKFGPLAQVHSARTAATGHGGGAWYGGCDPDTLERILAAHTEGGPEPSECRLDGGALADPDGVIDERARSDEEE</sequence>
<feature type="compositionally biased region" description="Basic and acidic residues" evidence="1">
    <location>
        <begin position="146"/>
        <end position="156"/>
    </location>
</feature>
<feature type="region of interest" description="Disordered" evidence="1">
    <location>
        <begin position="124"/>
        <end position="156"/>
    </location>
</feature>
<dbReference type="SUPFAM" id="SSF52833">
    <property type="entry name" value="Thioredoxin-like"/>
    <property type="match status" value="1"/>
</dbReference>
<name>A0A517P3Q8_9PLAN</name>
<dbReference type="Gene3D" id="3.40.30.10">
    <property type="entry name" value="Glutaredoxin"/>
    <property type="match status" value="1"/>
</dbReference>
<proteinExistence type="predicted"/>
<dbReference type="RefSeq" id="WP_145356617.1">
    <property type="nucleotide sequence ID" value="NZ_CP036265.1"/>
</dbReference>
<accession>A0A517P3Q8</accession>
<keyword evidence="3" id="KW-1185">Reference proteome</keyword>
<dbReference type="OrthoDB" id="9761899at2"/>
<gene>
    <name evidence="2" type="ORF">CA12_00720</name>
</gene>
<dbReference type="InterPro" id="IPR036249">
    <property type="entry name" value="Thioredoxin-like_sf"/>
</dbReference>
<evidence type="ECO:0000313" key="3">
    <source>
        <dbReference type="Proteomes" id="UP000318741"/>
    </source>
</evidence>
<protein>
    <recommendedName>
        <fullName evidence="4">Ferredoxin, 2Fe-2S</fullName>
    </recommendedName>
</protein>
<evidence type="ECO:0000256" key="1">
    <source>
        <dbReference type="SAM" id="MobiDB-lite"/>
    </source>
</evidence>